<evidence type="ECO:0000313" key="2">
    <source>
        <dbReference type="EMBL" id="MBO9204292.1"/>
    </source>
</evidence>
<keyword evidence="1" id="KW-0812">Transmembrane</keyword>
<protein>
    <submittedName>
        <fullName evidence="2">Uncharacterized protein</fullName>
    </submittedName>
</protein>
<reference evidence="2 3" key="1">
    <citation type="submission" date="2021-03" db="EMBL/GenBank/DDBJ databases">
        <title>Assistant Professor.</title>
        <authorList>
            <person name="Huq M.A."/>
        </authorList>
    </citation>
    <scope>NUCLEOTIDE SEQUENCE [LARGE SCALE GENOMIC DNA]</scope>
    <source>
        <strain evidence="2 3">MAH-29</strain>
    </source>
</reference>
<feature type="transmembrane region" description="Helical" evidence="1">
    <location>
        <begin position="6"/>
        <end position="33"/>
    </location>
</feature>
<dbReference type="EMBL" id="JAGHKO010000011">
    <property type="protein sequence ID" value="MBO9204292.1"/>
    <property type="molecule type" value="Genomic_DNA"/>
</dbReference>
<name>A0ABS3Z296_9BACT</name>
<keyword evidence="1" id="KW-0472">Membrane</keyword>
<sequence length="806" mass="89146">MFDNVAINVVIGLIFVYLLYSLFVTILGEMLAARLGFRQRMLRVCIERMLNDGYYDQGATRWEKFRNWLAALFLYERNDFKYSVAGRFYASPSIKYLSKNKKTHAMSFRNGKPSYITSDTFAITMIHLLRSKGQGRTDMDRIDFALQNNTLHFQQETLTNIRAMAKDAGGDVNAFGDQLRKWFVEANDQASGWYKRFLTRISIVLGLIIAMIFNVDSIRIAKTLSKDRDARTQLVNLSVAAARDTARYSYFVNGNKDSVLSNAIVDSGLAHISEDMSQANILIGAGWGLNALHKRYTVVVDSSEQPGAFRQLEAYRSEADKHQMLARSLLTRQQELAAMKFRLQQFNIILGGAGKDSIAIRQKRNAVSDSVRMLIVQLSLDSLGLSTLHSYRQLTDSVNALSQEEFAAIDVVAREGADSPHQVRISGTVNYTAGEKLWYVLGRIGEDKTRLLGFFITALALSLGAPFWFDLLGKVVAIRTAGVKPEEKKETPERTTLADQPLVNVAKNEAVVVPVATPFELAVLSARSRLANEMGVLSVHEGLAITANRLSDAIEIHVKDRITRDTVKRLLGDEHKNFPLDIVITTGAAVHALTRGEKIMNQALVNGIGSLGCYLSKDGSAGVYLLSCWHVIKGDQNWNVNSGPETVMDGQEKAIGRVVDGCFATNMDVGFAVLTNGPASNDFKKHWRTVTRNDARTCGVKFNGAGSEGLQEAKIYNHSVNMTEGILYPDGVKRVLTDVFSISRLDRQGRPVSAPSHRGDSGALVLDNANVPLGIIVGGDDKFTYVVKLSNILAEDGIYSEYKILT</sequence>
<dbReference type="Proteomes" id="UP000677244">
    <property type="component" value="Unassembled WGS sequence"/>
</dbReference>
<evidence type="ECO:0000256" key="1">
    <source>
        <dbReference type="SAM" id="Phobius"/>
    </source>
</evidence>
<keyword evidence="1" id="KW-1133">Transmembrane helix</keyword>
<accession>A0ABS3Z296</accession>
<proteinExistence type="predicted"/>
<organism evidence="2 3">
    <name type="scientific">Niastella soli</name>
    <dbReference type="NCBI Taxonomy" id="2821487"/>
    <lineage>
        <taxon>Bacteria</taxon>
        <taxon>Pseudomonadati</taxon>
        <taxon>Bacteroidota</taxon>
        <taxon>Chitinophagia</taxon>
        <taxon>Chitinophagales</taxon>
        <taxon>Chitinophagaceae</taxon>
        <taxon>Niastella</taxon>
    </lineage>
</organism>
<keyword evidence="3" id="KW-1185">Reference proteome</keyword>
<dbReference type="RefSeq" id="WP_209142715.1">
    <property type="nucleotide sequence ID" value="NZ_JAGHKO010000011.1"/>
</dbReference>
<gene>
    <name evidence="2" type="ORF">J7I42_28650</name>
</gene>
<comment type="caution">
    <text evidence="2">The sequence shown here is derived from an EMBL/GenBank/DDBJ whole genome shotgun (WGS) entry which is preliminary data.</text>
</comment>
<evidence type="ECO:0000313" key="3">
    <source>
        <dbReference type="Proteomes" id="UP000677244"/>
    </source>
</evidence>